<organism evidence="1 2">
    <name type="scientific">Neophaeococcomyces mojaviensis</name>
    <dbReference type="NCBI Taxonomy" id="3383035"/>
    <lineage>
        <taxon>Eukaryota</taxon>
        <taxon>Fungi</taxon>
        <taxon>Dikarya</taxon>
        <taxon>Ascomycota</taxon>
        <taxon>Pezizomycotina</taxon>
        <taxon>Eurotiomycetes</taxon>
        <taxon>Chaetothyriomycetidae</taxon>
        <taxon>Chaetothyriales</taxon>
        <taxon>Chaetothyriales incertae sedis</taxon>
        <taxon>Neophaeococcomyces</taxon>
    </lineage>
</organism>
<dbReference type="Proteomes" id="UP001172386">
    <property type="component" value="Unassembled WGS sequence"/>
</dbReference>
<accession>A0ACC3ACJ3</accession>
<gene>
    <name evidence="1" type="ORF">H2198_003221</name>
</gene>
<name>A0ACC3ACJ3_9EURO</name>
<proteinExistence type="predicted"/>
<comment type="caution">
    <text evidence="1">The sequence shown here is derived from an EMBL/GenBank/DDBJ whole genome shotgun (WGS) entry which is preliminary data.</text>
</comment>
<sequence>MKYQHLALAATTLISAVSAFPRINPEQLKTYHDHSKKSAEACPYAAQHQKKEAEPGCPFSKLKNKIKKRSTFNAQEQLIDVSGQHAFVAPNLKAGDQRGPCPGLNALANHGYLPHNGVADMATIIKATNEVYGMSLDLGGFLAVYGTVFDGNPLSTNPGYSIGGPSQYSQNILNGLGLIGTPTGLSGSHNKYESDVSATRGDLYVYGNNYEVQRERFIEYYYNIKENTPAPEQYTALAPFHKQRYDESVNTNGYFFYSPFAGILVSPAAYSFPPRMMANHSEEYPDGYLDRQTFASFFGVTGDNEDNFVVKQGWERIPKNWYKRPINDEFSIPDFLLDVVEHAEYYPRLLSFGGNTGKPNTFAGVDIANLTGGVFNTATLLEGNNLECFVFQTILAAGPDFLGTTFTDVQKALAPLADKVMDLLANEGCPQLLEVNQDLFKKYPGYTEAYGSYAGLSKGSVSGVLEGVTGLLGGLIPTGNKH</sequence>
<evidence type="ECO:0000313" key="1">
    <source>
        <dbReference type="EMBL" id="KAJ9659345.1"/>
    </source>
</evidence>
<reference evidence="1" key="1">
    <citation type="submission" date="2022-10" db="EMBL/GenBank/DDBJ databases">
        <title>Culturing micro-colonial fungi from biological soil crusts in the Mojave desert and describing Neophaeococcomyces mojavensis, and introducing the new genera and species Taxawa tesnikishii.</title>
        <authorList>
            <person name="Kurbessoian T."/>
            <person name="Stajich J.E."/>
        </authorList>
    </citation>
    <scope>NUCLEOTIDE SEQUENCE</scope>
    <source>
        <strain evidence="1">JES_112</strain>
    </source>
</reference>
<keyword evidence="2" id="KW-1185">Reference proteome</keyword>
<dbReference type="EMBL" id="JAPDRQ010000041">
    <property type="protein sequence ID" value="KAJ9659345.1"/>
    <property type="molecule type" value="Genomic_DNA"/>
</dbReference>
<evidence type="ECO:0000313" key="2">
    <source>
        <dbReference type="Proteomes" id="UP001172386"/>
    </source>
</evidence>
<protein>
    <submittedName>
        <fullName evidence="1">Uncharacterized protein</fullName>
    </submittedName>
</protein>